<keyword evidence="3" id="KW-0998">Cell outer membrane</keyword>
<evidence type="ECO:0000313" key="7">
    <source>
        <dbReference type="Proteomes" id="UP000553034"/>
    </source>
</evidence>
<dbReference type="SUPFAM" id="SSF56935">
    <property type="entry name" value="Porins"/>
    <property type="match status" value="1"/>
</dbReference>
<evidence type="ECO:0000256" key="3">
    <source>
        <dbReference type="ARBA" id="ARBA00023237"/>
    </source>
</evidence>
<dbReference type="InterPro" id="IPR012910">
    <property type="entry name" value="Plug_dom"/>
</dbReference>
<sequence length="757" mass="86764">MSKQFLLILCLWISIGSSLVFAQQKTISLYEALKEIQLRFPYKFSYANQTINNINIPYVPKNIDFEQTLEFLEKESGLKFSLLEKSIVTVYKKPESNVVFREVQLLEEIIISNYITKGITKRLDGSYKIDYKNFGILPGLVEPDPLKTVQALPGVESVNETVSNLNIRGGTHDQNLILWDGIKLYQSGHFFGLISAINPYLTKTTTLYKNGTPSKFGNSVSGVISLETDNYVNPKFKGEAGINFISIDALADVPVTKKTSVQVAARTSINGTFVTPTYNKYYARAFQDTEITSNSPNQINTHQQFSFSDISLRALSQLSNEDKLRVNFVYFSNELNFKENKFINQQLKTNQSNLNQENLGIGIFYQKQWNSRVQTNVQTYFSNYQLAAINTEIDLSSQEERNNLQEYSILTETNWQINNYIKWNNGYEFSLTKVNNTNFFGLNSKNKLSTHAVFSTIEYTSSNKKTKINLGGRFNYFQKINHFRAEPRLSLNQKLSEAFSLEVSGELKSQTTTQISDFQTDFLGIENRKWELTTAKNLPILKSKQLSAGINFSKKNWLASAEMYTKEVKNLPSQSQEFQNQYEYTSVLGEYNITGIDFLVSKSLKNFNIWATYTISNNNYTFPEFSPKHFPNNFEIKNSITLGSSFHLNKFKASLGILWRNGKPFTPLTTYGETQNVFDYDTANSRNLKDYKRIDFSVSQEFSLGNKISAYAGLSIWNIFDFNNIINAYYKQQNDEISLIKQKALGTTPNFVFRLKF</sequence>
<dbReference type="AlphaFoldDB" id="A0A840EKG6"/>
<reference evidence="6 7" key="1">
    <citation type="submission" date="2020-08" db="EMBL/GenBank/DDBJ databases">
        <title>Genomic Encyclopedia of Type Strains, Phase IV (KMG-IV): sequencing the most valuable type-strain genomes for metagenomic binning, comparative biology and taxonomic classification.</title>
        <authorList>
            <person name="Goeker M."/>
        </authorList>
    </citation>
    <scope>NUCLEOTIDE SEQUENCE [LARGE SCALE GENOMIC DNA]</scope>
    <source>
        <strain evidence="6 7">DSM 29568</strain>
    </source>
</reference>
<dbReference type="Pfam" id="PF07715">
    <property type="entry name" value="Plug"/>
    <property type="match status" value="1"/>
</dbReference>
<organism evidence="6 7">
    <name type="scientific">Mesonia hippocampi</name>
    <dbReference type="NCBI Taxonomy" id="1628250"/>
    <lineage>
        <taxon>Bacteria</taxon>
        <taxon>Pseudomonadati</taxon>
        <taxon>Bacteroidota</taxon>
        <taxon>Flavobacteriia</taxon>
        <taxon>Flavobacteriales</taxon>
        <taxon>Flavobacteriaceae</taxon>
        <taxon>Mesonia</taxon>
    </lineage>
</organism>
<dbReference type="Proteomes" id="UP000553034">
    <property type="component" value="Unassembled WGS sequence"/>
</dbReference>
<dbReference type="EMBL" id="JACIFO010000004">
    <property type="protein sequence ID" value="MBB4118869.1"/>
    <property type="molecule type" value="Genomic_DNA"/>
</dbReference>
<dbReference type="Gene3D" id="2.40.170.20">
    <property type="entry name" value="TonB-dependent receptor, beta-barrel domain"/>
    <property type="match status" value="1"/>
</dbReference>
<keyword evidence="7" id="KW-1185">Reference proteome</keyword>
<evidence type="ECO:0000256" key="1">
    <source>
        <dbReference type="ARBA" id="ARBA00004442"/>
    </source>
</evidence>
<evidence type="ECO:0000259" key="5">
    <source>
        <dbReference type="Pfam" id="PF07715"/>
    </source>
</evidence>
<evidence type="ECO:0000313" key="6">
    <source>
        <dbReference type="EMBL" id="MBB4118869.1"/>
    </source>
</evidence>
<gene>
    <name evidence="6" type="ORF">GGR32_001160</name>
</gene>
<dbReference type="InterPro" id="IPR037066">
    <property type="entry name" value="Plug_dom_sf"/>
</dbReference>
<evidence type="ECO:0000256" key="2">
    <source>
        <dbReference type="ARBA" id="ARBA00023136"/>
    </source>
</evidence>
<dbReference type="RefSeq" id="WP_183477229.1">
    <property type="nucleotide sequence ID" value="NZ_JACIFO010000004.1"/>
</dbReference>
<feature type="chain" id="PRO_5032360324" description="TonB-dependent receptor plug domain-containing protein" evidence="4">
    <location>
        <begin position="23"/>
        <end position="757"/>
    </location>
</feature>
<feature type="domain" description="TonB-dependent receptor plug" evidence="5">
    <location>
        <begin position="149"/>
        <end position="223"/>
    </location>
</feature>
<comment type="subcellular location">
    <subcellularLocation>
        <location evidence="1">Cell outer membrane</location>
    </subcellularLocation>
</comment>
<feature type="signal peptide" evidence="4">
    <location>
        <begin position="1"/>
        <end position="22"/>
    </location>
</feature>
<keyword evidence="4" id="KW-0732">Signal</keyword>
<keyword evidence="2" id="KW-0472">Membrane</keyword>
<accession>A0A840EKG6</accession>
<evidence type="ECO:0000256" key="4">
    <source>
        <dbReference type="SAM" id="SignalP"/>
    </source>
</evidence>
<dbReference type="InterPro" id="IPR036942">
    <property type="entry name" value="Beta-barrel_TonB_sf"/>
</dbReference>
<proteinExistence type="predicted"/>
<dbReference type="Gene3D" id="2.170.130.10">
    <property type="entry name" value="TonB-dependent receptor, plug domain"/>
    <property type="match status" value="1"/>
</dbReference>
<dbReference type="GO" id="GO:0009279">
    <property type="term" value="C:cell outer membrane"/>
    <property type="evidence" value="ECO:0007669"/>
    <property type="project" value="UniProtKB-SubCell"/>
</dbReference>
<comment type="caution">
    <text evidence="6">The sequence shown here is derived from an EMBL/GenBank/DDBJ whole genome shotgun (WGS) entry which is preliminary data.</text>
</comment>
<protein>
    <recommendedName>
        <fullName evidence="5">TonB-dependent receptor plug domain-containing protein</fullName>
    </recommendedName>
</protein>
<name>A0A840EKG6_9FLAO</name>